<keyword evidence="2" id="KW-0732">Signal</keyword>
<dbReference type="InterPro" id="IPR036249">
    <property type="entry name" value="Thioredoxin-like_sf"/>
</dbReference>
<dbReference type="InterPro" id="IPR025392">
    <property type="entry name" value="DUF4124"/>
</dbReference>
<evidence type="ECO:0000256" key="1">
    <source>
        <dbReference type="SAM" id="MobiDB-lite"/>
    </source>
</evidence>
<evidence type="ECO:0000256" key="2">
    <source>
        <dbReference type="SAM" id="SignalP"/>
    </source>
</evidence>
<dbReference type="Proteomes" id="UP000620266">
    <property type="component" value="Unassembled WGS sequence"/>
</dbReference>
<evidence type="ECO:0000313" key="6">
    <source>
        <dbReference type="Proteomes" id="UP000620266"/>
    </source>
</evidence>
<evidence type="ECO:0008006" key="7">
    <source>
        <dbReference type="Google" id="ProtNLM"/>
    </source>
</evidence>
<feature type="domain" description="DUF4124" evidence="4">
    <location>
        <begin position="9"/>
        <end position="52"/>
    </location>
</feature>
<accession>A0A8J2UM00</accession>
<evidence type="ECO:0000259" key="4">
    <source>
        <dbReference type="Pfam" id="PF13511"/>
    </source>
</evidence>
<feature type="compositionally biased region" description="Pro residues" evidence="1">
    <location>
        <begin position="160"/>
        <end position="169"/>
    </location>
</feature>
<dbReference type="Pfam" id="PF13511">
    <property type="entry name" value="DUF4124"/>
    <property type="match status" value="1"/>
</dbReference>
<feature type="chain" id="PRO_5035169584" description="Glutaredoxin family protein" evidence="2">
    <location>
        <begin position="21"/>
        <end position="204"/>
    </location>
</feature>
<dbReference type="Pfam" id="PF00462">
    <property type="entry name" value="Glutaredoxin"/>
    <property type="match status" value="1"/>
</dbReference>
<proteinExistence type="predicted"/>
<dbReference type="PROSITE" id="PS51354">
    <property type="entry name" value="GLUTAREDOXIN_2"/>
    <property type="match status" value="1"/>
</dbReference>
<dbReference type="InterPro" id="IPR002109">
    <property type="entry name" value="Glutaredoxin"/>
</dbReference>
<dbReference type="AlphaFoldDB" id="A0A8J2UM00"/>
<feature type="compositionally biased region" description="Low complexity" evidence="1">
    <location>
        <begin position="192"/>
        <end position="204"/>
    </location>
</feature>
<dbReference type="SUPFAM" id="SSF52833">
    <property type="entry name" value="Thioredoxin-like"/>
    <property type="match status" value="1"/>
</dbReference>
<comment type="caution">
    <text evidence="5">The sequence shown here is derived from an EMBL/GenBank/DDBJ whole genome shotgun (WGS) entry which is preliminary data.</text>
</comment>
<name>A0A8J2UM00_9BURK</name>
<protein>
    <recommendedName>
        <fullName evidence="7">Glutaredoxin family protein</fullName>
    </recommendedName>
</protein>
<evidence type="ECO:0000259" key="3">
    <source>
        <dbReference type="Pfam" id="PF00462"/>
    </source>
</evidence>
<organism evidence="5 6">
    <name type="scientific">Oxalicibacterium flavum</name>
    <dbReference type="NCBI Taxonomy" id="179467"/>
    <lineage>
        <taxon>Bacteria</taxon>
        <taxon>Pseudomonadati</taxon>
        <taxon>Pseudomonadota</taxon>
        <taxon>Betaproteobacteria</taxon>
        <taxon>Burkholderiales</taxon>
        <taxon>Oxalobacteraceae</taxon>
        <taxon>Oxalicibacterium</taxon>
    </lineage>
</organism>
<dbReference type="RefSeq" id="WP_188395887.1">
    <property type="nucleotide sequence ID" value="NZ_BMCG01000003.1"/>
</dbReference>
<keyword evidence="6" id="KW-1185">Reference proteome</keyword>
<reference evidence="5" key="2">
    <citation type="submission" date="2020-09" db="EMBL/GenBank/DDBJ databases">
        <authorList>
            <person name="Sun Q."/>
            <person name="Sedlacek I."/>
        </authorList>
    </citation>
    <scope>NUCLEOTIDE SEQUENCE</scope>
    <source>
        <strain evidence="5">CCM 7086</strain>
    </source>
</reference>
<dbReference type="CDD" id="cd02976">
    <property type="entry name" value="NrdH"/>
    <property type="match status" value="1"/>
</dbReference>
<gene>
    <name evidence="5" type="ORF">GCM10007205_18080</name>
</gene>
<evidence type="ECO:0000313" key="5">
    <source>
        <dbReference type="EMBL" id="GGC09336.1"/>
    </source>
</evidence>
<feature type="compositionally biased region" description="Low complexity" evidence="1">
    <location>
        <begin position="170"/>
        <end position="180"/>
    </location>
</feature>
<feature type="domain" description="Glutaredoxin" evidence="3">
    <location>
        <begin position="71"/>
        <end position="125"/>
    </location>
</feature>
<feature type="region of interest" description="Disordered" evidence="1">
    <location>
        <begin position="148"/>
        <end position="204"/>
    </location>
</feature>
<sequence>MHHRSSLLLLSLLFSATAHAQLYKSVGPDGKITYSDTPPPTKGTKVEKTIGTTAATPFPYELAEAARKHPVTLYTTANCPACDDGRNTLNIRGIPFAERTVQTNEDIARLKQVGGSQELPFLTIGANKESGYEHDRWNHALSAAGYPSNSHLPRNYRNPAPQPAAPQPAPVAAKPAADTPAGKEAAPPDSPPAAAGNAPPGFRF</sequence>
<dbReference type="Gene3D" id="3.40.30.10">
    <property type="entry name" value="Glutaredoxin"/>
    <property type="match status" value="1"/>
</dbReference>
<dbReference type="EMBL" id="BMCG01000003">
    <property type="protein sequence ID" value="GGC09336.1"/>
    <property type="molecule type" value="Genomic_DNA"/>
</dbReference>
<feature type="signal peptide" evidence="2">
    <location>
        <begin position="1"/>
        <end position="20"/>
    </location>
</feature>
<reference evidence="5" key="1">
    <citation type="journal article" date="2014" name="Int. J. Syst. Evol. Microbiol.">
        <title>Complete genome sequence of Corynebacterium casei LMG S-19264T (=DSM 44701T), isolated from a smear-ripened cheese.</title>
        <authorList>
            <consortium name="US DOE Joint Genome Institute (JGI-PGF)"/>
            <person name="Walter F."/>
            <person name="Albersmeier A."/>
            <person name="Kalinowski J."/>
            <person name="Ruckert C."/>
        </authorList>
    </citation>
    <scope>NUCLEOTIDE SEQUENCE</scope>
    <source>
        <strain evidence="5">CCM 7086</strain>
    </source>
</reference>